<evidence type="ECO:0000256" key="1">
    <source>
        <dbReference type="SAM" id="SignalP"/>
    </source>
</evidence>
<dbReference type="Gene3D" id="2.40.128.20">
    <property type="match status" value="1"/>
</dbReference>
<evidence type="ECO:0000313" key="2">
    <source>
        <dbReference type="EMBL" id="JAC30981.1"/>
    </source>
</evidence>
<accession>A0A023G9S6</accession>
<dbReference type="AlphaFoldDB" id="A0A023G9S6"/>
<feature type="signal peptide" evidence="1">
    <location>
        <begin position="1"/>
        <end position="16"/>
    </location>
</feature>
<keyword evidence="1" id="KW-0732">Signal</keyword>
<organism evidence="2">
    <name type="scientific">Amblyomma triste</name>
    <name type="common">Neotropical tick</name>
    <dbReference type="NCBI Taxonomy" id="251400"/>
    <lineage>
        <taxon>Eukaryota</taxon>
        <taxon>Metazoa</taxon>
        <taxon>Ecdysozoa</taxon>
        <taxon>Arthropoda</taxon>
        <taxon>Chelicerata</taxon>
        <taxon>Arachnida</taxon>
        <taxon>Acari</taxon>
        <taxon>Parasitiformes</taxon>
        <taxon>Ixodida</taxon>
        <taxon>Ixodoidea</taxon>
        <taxon>Ixodidae</taxon>
        <taxon>Amblyomminae</taxon>
        <taxon>Amblyomma</taxon>
    </lineage>
</organism>
<dbReference type="EMBL" id="GBBM01004437">
    <property type="protein sequence ID" value="JAC30981.1"/>
    <property type="molecule type" value="mRNA"/>
</dbReference>
<proteinExistence type="evidence at transcript level"/>
<dbReference type="InterPro" id="IPR012674">
    <property type="entry name" value="Calycin"/>
</dbReference>
<name>A0A023G9S6_AMBTT</name>
<reference evidence="2" key="1">
    <citation type="submission" date="2014-03" db="EMBL/GenBank/DDBJ databases">
        <title>The sialotranscriptome of Amblyomma triste, Amblyomma parvum and Amblyomma cajennense ticks, uncovered by 454-based RNA-seq.</title>
        <authorList>
            <person name="Garcia G.R."/>
            <person name="Gardinassi L.G."/>
            <person name="Ribeiro J.M."/>
            <person name="Anatriello E."/>
            <person name="Ferreira B.R."/>
            <person name="Moreira H.N."/>
            <person name="Mafra C."/>
            <person name="Olegario M.M."/>
            <person name="Szabo P.J."/>
            <person name="Miranda-Santos I.K."/>
            <person name="Maruyama S.R."/>
        </authorList>
    </citation>
    <scope>NUCLEOTIDE SEQUENCE</scope>
    <source>
        <strain evidence="2">Mato Grasso do Sul</strain>
        <tissue evidence="2">Salivary glands</tissue>
    </source>
</reference>
<sequence>MLLLPFFIMCFGLCATETEVEPKRPDIDSKQIYKTTRKMLNSKQTLRLLMVSSGTKVDKSQCLISKFIGEKHGRIYRQLKTNFRQTRNKFIQLKTTMRISLRKGSDSYPYLKVSSLDELFPSLGTKIQYIRQAKPKTCFVLQAASNEGDTIDKIEHHRPGRRLSCALWGYNQTRECEMIFVEMCGPGKPINLRECTGFEGGDGGKRN</sequence>
<feature type="chain" id="PRO_5001520872" evidence="1">
    <location>
        <begin position="17"/>
        <end position="207"/>
    </location>
</feature>
<protein>
    <submittedName>
        <fullName evidence="2">Putative secreted protein 94</fullName>
    </submittedName>
</protein>